<gene>
    <name evidence="7" type="ORF">EDD36DRAFT_23279</name>
</gene>
<dbReference type="Gene3D" id="3.40.390.10">
    <property type="entry name" value="Collagenase (Catalytic Domain)"/>
    <property type="match status" value="1"/>
</dbReference>
<keyword evidence="4" id="KW-0378">Hydrolase</keyword>
<dbReference type="AlphaFoldDB" id="A0AAN6E7M1"/>
<dbReference type="PANTHER" id="PTHR15910:SF1">
    <property type="entry name" value="ARCHAEMETZINCIN-2"/>
    <property type="match status" value="1"/>
</dbReference>
<protein>
    <submittedName>
        <fullName evidence="7">Uncharacterized protein</fullName>
    </submittedName>
</protein>
<dbReference type="Proteomes" id="UP001203852">
    <property type="component" value="Unassembled WGS sequence"/>
</dbReference>
<evidence type="ECO:0000256" key="3">
    <source>
        <dbReference type="ARBA" id="ARBA00022723"/>
    </source>
</evidence>
<keyword evidence="2" id="KW-0645">Protease</keyword>
<dbReference type="GO" id="GO:0006508">
    <property type="term" value="P:proteolysis"/>
    <property type="evidence" value="ECO:0007669"/>
    <property type="project" value="UniProtKB-KW"/>
</dbReference>
<organism evidence="7 8">
    <name type="scientific">Exophiala viscosa</name>
    <dbReference type="NCBI Taxonomy" id="2486360"/>
    <lineage>
        <taxon>Eukaryota</taxon>
        <taxon>Fungi</taxon>
        <taxon>Dikarya</taxon>
        <taxon>Ascomycota</taxon>
        <taxon>Pezizomycotina</taxon>
        <taxon>Eurotiomycetes</taxon>
        <taxon>Chaetothyriomycetidae</taxon>
        <taxon>Chaetothyriales</taxon>
        <taxon>Herpotrichiellaceae</taxon>
        <taxon>Exophiala</taxon>
    </lineage>
</organism>
<dbReference type="InterPro" id="IPR024079">
    <property type="entry name" value="MetalloPept_cat_dom_sf"/>
</dbReference>
<keyword evidence="8" id="KW-1185">Reference proteome</keyword>
<evidence type="ECO:0000256" key="1">
    <source>
        <dbReference type="ARBA" id="ARBA00001947"/>
    </source>
</evidence>
<dbReference type="GO" id="GO:0046872">
    <property type="term" value="F:metal ion binding"/>
    <property type="evidence" value="ECO:0007669"/>
    <property type="project" value="UniProtKB-KW"/>
</dbReference>
<sequence>MSSVCEHGALTFSSSANAVTSGYRHYSNWQVRTNAGAPVADVNFPTTILPVDELNAFPAALVLPGDEIVCDPNYPRQSYRDWRNLGDRNHVTSSRKILYVAAPPDIDSSAGHMQDWQRSVWDAQTATDTKPGIGAVLDAESIAAYLRAFYDGMEVRILPQKLAFSAWDDDPPNDGRSLRRKASRQLKIAHVALSTGTELIRIRGRSTPPTGRTKEPELFPFSHQLNLNDLADAAMTIVPSNAYALLMLTNHDLYEDDDGDFCCGRA</sequence>
<accession>A0AAN6E7M1</accession>
<reference evidence="7" key="1">
    <citation type="journal article" date="2022" name="bioRxiv">
        <title>Deciphering the potential niche of two novel black yeast fungi from a biological soil crust based on their genomes, phenotypes, and melanin regulation.</title>
        <authorList>
            <consortium name="DOE Joint Genome Institute"/>
            <person name="Carr E.C."/>
            <person name="Barton Q."/>
            <person name="Grambo S."/>
            <person name="Sullivan M."/>
            <person name="Renfro C.M."/>
            <person name="Kuo A."/>
            <person name="Pangilinan J."/>
            <person name="Lipzen A."/>
            <person name="Keymanesh K."/>
            <person name="Savage E."/>
            <person name="Barry K."/>
            <person name="Grigoriev I.V."/>
            <person name="Riekhof W.R."/>
            <person name="Harris S.S."/>
        </authorList>
    </citation>
    <scope>NUCLEOTIDE SEQUENCE</scope>
    <source>
        <strain evidence="7">JF 03-4F</strain>
    </source>
</reference>
<dbReference type="GO" id="GO:0008237">
    <property type="term" value="F:metallopeptidase activity"/>
    <property type="evidence" value="ECO:0007669"/>
    <property type="project" value="UniProtKB-KW"/>
</dbReference>
<name>A0AAN6E7M1_9EURO</name>
<proteinExistence type="predicted"/>
<evidence type="ECO:0000256" key="6">
    <source>
        <dbReference type="ARBA" id="ARBA00023049"/>
    </source>
</evidence>
<dbReference type="InterPro" id="IPR012962">
    <property type="entry name" value="Pept_M54_archaemetzincn"/>
</dbReference>
<keyword evidence="3" id="KW-0479">Metal-binding</keyword>
<dbReference type="PANTHER" id="PTHR15910">
    <property type="entry name" value="ARCHAEMETZINCIN"/>
    <property type="match status" value="1"/>
</dbReference>
<comment type="caution">
    <text evidence="7">The sequence shown here is derived from an EMBL/GenBank/DDBJ whole genome shotgun (WGS) entry which is preliminary data.</text>
</comment>
<evidence type="ECO:0000256" key="2">
    <source>
        <dbReference type="ARBA" id="ARBA00022670"/>
    </source>
</evidence>
<evidence type="ECO:0000256" key="4">
    <source>
        <dbReference type="ARBA" id="ARBA00022801"/>
    </source>
</evidence>
<evidence type="ECO:0000313" key="7">
    <source>
        <dbReference type="EMBL" id="KAI1618155.1"/>
    </source>
</evidence>
<keyword evidence="5" id="KW-0862">Zinc</keyword>
<dbReference type="EMBL" id="MU404350">
    <property type="protein sequence ID" value="KAI1618155.1"/>
    <property type="molecule type" value="Genomic_DNA"/>
</dbReference>
<evidence type="ECO:0000256" key="5">
    <source>
        <dbReference type="ARBA" id="ARBA00022833"/>
    </source>
</evidence>
<keyword evidence="6" id="KW-0482">Metalloprotease</keyword>
<evidence type="ECO:0000313" key="8">
    <source>
        <dbReference type="Proteomes" id="UP001203852"/>
    </source>
</evidence>
<comment type="cofactor">
    <cofactor evidence="1">
        <name>Zn(2+)</name>
        <dbReference type="ChEBI" id="CHEBI:29105"/>
    </cofactor>
</comment>